<sequence>CPTPEIELRRSTEKLKLKIHRVIGTNGHKIYKADSVVTSEEGEEVISFKDEDIEVKESSEESVKDMDNAKESSVSFLFKKF</sequence>
<protein>
    <submittedName>
        <fullName evidence="1">Uncharacterized protein</fullName>
    </submittedName>
</protein>
<dbReference type="HOGENOM" id="CLU_2580725_0_0_1"/>
<reference evidence="1" key="1">
    <citation type="submission" date="2015-05" db="UniProtKB">
        <authorList>
            <consortium name="EnsemblMetazoa"/>
        </authorList>
    </citation>
    <scope>IDENTIFICATION</scope>
</reference>
<name>T1HS88_RHOPR</name>
<proteinExistence type="predicted"/>
<dbReference type="EnsemblMetazoa" id="RPRC006908-RA">
    <property type="protein sequence ID" value="RPRC006908-PA"/>
    <property type="gene ID" value="RPRC006908"/>
</dbReference>
<accession>T1HS88</accession>
<dbReference type="VEuPathDB" id="VectorBase:RPRC006908"/>
<dbReference type="EMBL" id="ACPB03005921">
    <property type="status" value="NOT_ANNOTATED_CDS"/>
    <property type="molecule type" value="Genomic_DNA"/>
</dbReference>
<dbReference type="Proteomes" id="UP000015103">
    <property type="component" value="Unassembled WGS sequence"/>
</dbReference>
<dbReference type="AlphaFoldDB" id="T1HS88"/>
<organism evidence="1 2">
    <name type="scientific">Rhodnius prolixus</name>
    <name type="common">Triatomid bug</name>
    <dbReference type="NCBI Taxonomy" id="13249"/>
    <lineage>
        <taxon>Eukaryota</taxon>
        <taxon>Metazoa</taxon>
        <taxon>Ecdysozoa</taxon>
        <taxon>Arthropoda</taxon>
        <taxon>Hexapoda</taxon>
        <taxon>Insecta</taxon>
        <taxon>Pterygota</taxon>
        <taxon>Neoptera</taxon>
        <taxon>Paraneoptera</taxon>
        <taxon>Hemiptera</taxon>
        <taxon>Heteroptera</taxon>
        <taxon>Panheteroptera</taxon>
        <taxon>Cimicomorpha</taxon>
        <taxon>Reduviidae</taxon>
        <taxon>Triatominae</taxon>
        <taxon>Rhodnius</taxon>
    </lineage>
</organism>
<evidence type="ECO:0000313" key="1">
    <source>
        <dbReference type="EnsemblMetazoa" id="RPRC006908-PA"/>
    </source>
</evidence>
<evidence type="ECO:0000313" key="2">
    <source>
        <dbReference type="Proteomes" id="UP000015103"/>
    </source>
</evidence>
<dbReference type="InParanoid" id="T1HS88"/>
<keyword evidence="2" id="KW-1185">Reference proteome</keyword>